<dbReference type="GO" id="GO:0003682">
    <property type="term" value="F:chromatin binding"/>
    <property type="evidence" value="ECO:0007669"/>
    <property type="project" value="InterPro"/>
</dbReference>
<feature type="compositionally biased region" description="Acidic residues" evidence="1">
    <location>
        <begin position="515"/>
        <end position="541"/>
    </location>
</feature>
<dbReference type="SUPFAM" id="SSF46689">
    <property type="entry name" value="Homeodomain-like"/>
    <property type="match status" value="1"/>
</dbReference>
<dbReference type="EMBL" id="VLTN01000041">
    <property type="protein sequence ID" value="KAA0149652.1"/>
    <property type="molecule type" value="Genomic_DNA"/>
</dbReference>
<feature type="region of interest" description="Disordered" evidence="1">
    <location>
        <begin position="866"/>
        <end position="891"/>
    </location>
</feature>
<gene>
    <name evidence="3" type="ORF">FNF29_05863</name>
</gene>
<evidence type="ECO:0000256" key="1">
    <source>
        <dbReference type="SAM" id="MobiDB-lite"/>
    </source>
</evidence>
<evidence type="ECO:0000259" key="2">
    <source>
        <dbReference type="PROSITE" id="PS51038"/>
    </source>
</evidence>
<evidence type="ECO:0000313" key="3">
    <source>
        <dbReference type="EMBL" id="KAA0149652.1"/>
    </source>
</evidence>
<dbReference type="SMART" id="SM00439">
    <property type="entry name" value="BAH"/>
    <property type="match status" value="1"/>
</dbReference>
<dbReference type="Pfam" id="PF01426">
    <property type="entry name" value="BAH"/>
    <property type="match status" value="1"/>
</dbReference>
<comment type="caution">
    <text evidence="3">The sequence shown here is derived from an EMBL/GenBank/DDBJ whole genome shotgun (WGS) entry which is preliminary data.</text>
</comment>
<feature type="compositionally biased region" description="Low complexity" evidence="1">
    <location>
        <begin position="560"/>
        <end position="570"/>
    </location>
</feature>
<dbReference type="AlphaFoldDB" id="A0A5A8C981"/>
<organism evidence="3 4">
    <name type="scientific">Cafeteria roenbergensis</name>
    <name type="common">Marine flagellate</name>
    <dbReference type="NCBI Taxonomy" id="33653"/>
    <lineage>
        <taxon>Eukaryota</taxon>
        <taxon>Sar</taxon>
        <taxon>Stramenopiles</taxon>
        <taxon>Bigyra</taxon>
        <taxon>Opalozoa</taxon>
        <taxon>Bicosoecida</taxon>
        <taxon>Cafeteriaceae</taxon>
        <taxon>Cafeteria</taxon>
    </lineage>
</organism>
<protein>
    <recommendedName>
        <fullName evidence="2">BAH domain-containing protein</fullName>
    </recommendedName>
</protein>
<feature type="domain" description="BAH" evidence="2">
    <location>
        <begin position="32"/>
        <end position="161"/>
    </location>
</feature>
<dbReference type="InterPro" id="IPR001025">
    <property type="entry name" value="BAH_dom"/>
</dbReference>
<keyword evidence="4" id="KW-1185">Reference proteome</keyword>
<feature type="compositionally biased region" description="Acidic residues" evidence="1">
    <location>
        <begin position="463"/>
        <end position="483"/>
    </location>
</feature>
<dbReference type="InterPro" id="IPR009057">
    <property type="entry name" value="Homeodomain-like_sf"/>
</dbReference>
<dbReference type="Proteomes" id="UP000323011">
    <property type="component" value="Unassembled WGS sequence"/>
</dbReference>
<dbReference type="Gene3D" id="1.10.10.60">
    <property type="entry name" value="Homeodomain-like"/>
    <property type="match status" value="1"/>
</dbReference>
<reference evidence="3 4" key="1">
    <citation type="submission" date="2019-07" db="EMBL/GenBank/DDBJ databases">
        <title>Genomes of Cafeteria roenbergensis.</title>
        <authorList>
            <person name="Fischer M.G."/>
            <person name="Hackl T."/>
            <person name="Roman M."/>
        </authorList>
    </citation>
    <scope>NUCLEOTIDE SEQUENCE [LARGE SCALE GENOMIC DNA]</scope>
    <source>
        <strain evidence="3 4">BVI</strain>
    </source>
</reference>
<feature type="region of interest" description="Disordered" evidence="1">
    <location>
        <begin position="413"/>
        <end position="570"/>
    </location>
</feature>
<name>A0A5A8C981_CAFRO</name>
<feature type="region of interest" description="Disordered" evidence="1">
    <location>
        <begin position="677"/>
        <end position="709"/>
    </location>
</feature>
<accession>A0A5A8C981</accession>
<evidence type="ECO:0000313" key="4">
    <source>
        <dbReference type="Proteomes" id="UP000323011"/>
    </source>
</evidence>
<dbReference type="PROSITE" id="PS51038">
    <property type="entry name" value="BAH"/>
    <property type="match status" value="1"/>
</dbReference>
<dbReference type="Gene3D" id="2.30.30.490">
    <property type="match status" value="1"/>
</dbReference>
<dbReference type="InterPro" id="IPR043151">
    <property type="entry name" value="BAH_sf"/>
</dbReference>
<proteinExistence type="predicted"/>
<feature type="compositionally biased region" description="Low complexity" evidence="1">
    <location>
        <begin position="488"/>
        <end position="503"/>
    </location>
</feature>
<sequence length="973" mass="101423">MAVTYEWRGSGRRKGTRTFFDAMVAKVGQVEVSARVGSAVLLKAPPGELPYVALVENLYETPKGNQMMGTRWFYRVEDVPARQRPPGMLPHEVVLSNQRDVNSVESFAALAPIVLVPASSKLSQQLATPSKKRLRGGSPDYELLVCRREFDTAKAKMTPIGLAGRDAREPVDVVAPPKPGAGARGSDSVIVLFADRHTPDAVPLSSIELHGQYQTVSPERALEALRTEAGDAQRAMAVVARLHTTRLADRGVSLLPGAADAMLATASALAQALPGSSEAGAVGLAAAGPGERPAAGLAGQTVLSEASVVDSVAVSLATCTGTAIACQASGGPSLGLQLHQRLVAALRVLPPGWTEADGLGFARGFTRFGKQFHQVAAKCPGKSTLRVVEHYYWLMNARSSGDAPDAAMLDAAVEASRRQSAEEGSGAAPHRTGTPSSAGEASADGGGRRDGPNEPVVEPGVGSDDDASDCDDAGDDAGDDEGDEQCRSRSAGNGSSAGDGQQSPRSDTADHTGDDGEAGDAGGDGDDDRDDTDDDGLDDEAVASASLKAEPMDGPVTSHSAASPLSSAPKPAVAVPSLALADPILGAAAAGSAGSASSPAGASATMCEKCFRARVTALKKPCKASWSLACQNNWWLCFDCCPPFPDAADVRTGLHCIDGLAEYALFCAQELGDEEERAGARPQSRLVAASGGPDGLGTSKGQAGPAEGSAGLRPAELAVLQLGKEIETLYATKAPSRTARAFDDASIAASRQRRRAKAPERFPARNAVPVYPSDYPQLAASQFPTPGESGTAAYCTSLGYLGYSWEAAAFGLPSHIGAAGVYGLGHEDVYRMALERQRLALQAAESAASRAAMQAFDPSFYGYDNRRAQHRPPPAATPLRGPQAPAPATPAPGAANFIDSVRWTYRSTPVVYATLVRHLDAFQRKEMGPETLVRNILSLLREAPDTLLQQLGGFVPEHLRFLVEDALRTRRGA</sequence>